<keyword evidence="1" id="KW-0472">Membrane</keyword>
<accession>A0A6J7AS16</accession>
<gene>
    <name evidence="2" type="ORF">UFOPK3099_02825</name>
</gene>
<evidence type="ECO:0000313" key="2">
    <source>
        <dbReference type="EMBL" id="CAB4835607.1"/>
    </source>
</evidence>
<dbReference type="AlphaFoldDB" id="A0A6J7AS16"/>
<proteinExistence type="predicted"/>
<sequence>MNNAGDLFIGENDGGGVRKVSGLAVAFSLPVIPPVGLPATGTSTDGLVWIALAMLAAGAVLVTAQRRTNRVR</sequence>
<keyword evidence="1" id="KW-0812">Transmembrane</keyword>
<organism evidence="2">
    <name type="scientific">freshwater metagenome</name>
    <dbReference type="NCBI Taxonomy" id="449393"/>
    <lineage>
        <taxon>unclassified sequences</taxon>
        <taxon>metagenomes</taxon>
        <taxon>ecological metagenomes</taxon>
    </lineage>
</organism>
<reference evidence="2" key="1">
    <citation type="submission" date="2020-05" db="EMBL/GenBank/DDBJ databases">
        <authorList>
            <person name="Chiriac C."/>
            <person name="Salcher M."/>
            <person name="Ghai R."/>
            <person name="Kavagutti S V."/>
        </authorList>
    </citation>
    <scope>NUCLEOTIDE SEQUENCE</scope>
</reference>
<name>A0A6J7AS16_9ZZZZ</name>
<feature type="transmembrane region" description="Helical" evidence="1">
    <location>
        <begin position="46"/>
        <end position="64"/>
    </location>
</feature>
<protein>
    <submittedName>
        <fullName evidence="2">Unannotated protein</fullName>
    </submittedName>
</protein>
<dbReference type="NCBIfam" id="TIGR01167">
    <property type="entry name" value="LPXTG_anchor"/>
    <property type="match status" value="1"/>
</dbReference>
<keyword evidence="1" id="KW-1133">Transmembrane helix</keyword>
<evidence type="ECO:0000256" key="1">
    <source>
        <dbReference type="SAM" id="Phobius"/>
    </source>
</evidence>
<dbReference type="EMBL" id="CAFAAV010000323">
    <property type="protein sequence ID" value="CAB4835607.1"/>
    <property type="molecule type" value="Genomic_DNA"/>
</dbReference>